<dbReference type="AlphaFoldDB" id="A0A9X2XVW6"/>
<gene>
    <name evidence="1" type="ORF">OCK74_10680</name>
</gene>
<reference evidence="1" key="1">
    <citation type="submission" date="2022-09" db="EMBL/GenBank/DDBJ databases">
        <authorList>
            <person name="Yuan C."/>
            <person name="Ke Z."/>
        </authorList>
    </citation>
    <scope>NUCLEOTIDE SEQUENCE</scope>
    <source>
        <strain evidence="1">LB-8</strain>
    </source>
</reference>
<proteinExistence type="predicted"/>
<organism evidence="1 2">
    <name type="scientific">Paraflavisolibacter caeni</name>
    <dbReference type="NCBI Taxonomy" id="2982496"/>
    <lineage>
        <taxon>Bacteria</taxon>
        <taxon>Pseudomonadati</taxon>
        <taxon>Bacteroidota</taxon>
        <taxon>Chitinophagia</taxon>
        <taxon>Chitinophagales</taxon>
        <taxon>Chitinophagaceae</taxon>
        <taxon>Paraflavisolibacter</taxon>
    </lineage>
</organism>
<dbReference type="RefSeq" id="WP_279297022.1">
    <property type="nucleotide sequence ID" value="NZ_JAOTIF010000006.1"/>
</dbReference>
<name>A0A9X2XVW6_9BACT</name>
<keyword evidence="2" id="KW-1185">Reference proteome</keyword>
<sequence>MTKVLTVGIYRIQDPQYEVLPKNSKELVRLHDLRKTALHDVFDNQEITKIISWGNTDDTTSHEYVELILGTMGAAIIQPILIAGLKKLGEILAEKAVEETTSELVKWVIFKLGNKAKENKISEFSIRLKDNTLIQVDPPQGNSKIRISFKDGEVVSIKYKLEK</sequence>
<accession>A0A9X2XVW6</accession>
<protein>
    <submittedName>
        <fullName evidence="1">Uncharacterized protein</fullName>
    </submittedName>
</protein>
<evidence type="ECO:0000313" key="1">
    <source>
        <dbReference type="EMBL" id="MCU7549582.1"/>
    </source>
</evidence>
<dbReference type="Proteomes" id="UP001155483">
    <property type="component" value="Unassembled WGS sequence"/>
</dbReference>
<comment type="caution">
    <text evidence="1">The sequence shown here is derived from an EMBL/GenBank/DDBJ whole genome shotgun (WGS) entry which is preliminary data.</text>
</comment>
<dbReference type="EMBL" id="JAOTIF010000006">
    <property type="protein sequence ID" value="MCU7549582.1"/>
    <property type="molecule type" value="Genomic_DNA"/>
</dbReference>
<evidence type="ECO:0000313" key="2">
    <source>
        <dbReference type="Proteomes" id="UP001155483"/>
    </source>
</evidence>
<reference evidence="1" key="2">
    <citation type="submission" date="2023-04" db="EMBL/GenBank/DDBJ databases">
        <title>Paracnuella aquatica gen. nov., sp. nov., a member of the family Chitinophagaceae isolated from a hot spring.</title>
        <authorList>
            <person name="Wang C."/>
        </authorList>
    </citation>
    <scope>NUCLEOTIDE SEQUENCE</scope>
    <source>
        <strain evidence="1">LB-8</strain>
    </source>
</reference>